<proteinExistence type="predicted"/>
<feature type="compositionally biased region" description="Acidic residues" evidence="3">
    <location>
        <begin position="601"/>
        <end position="612"/>
    </location>
</feature>
<keyword evidence="1 2" id="KW-0694">RNA-binding</keyword>
<dbReference type="GO" id="GO:0003723">
    <property type="term" value="F:RNA binding"/>
    <property type="evidence" value="ECO:0007669"/>
    <property type="project" value="UniProtKB-UniRule"/>
</dbReference>
<feature type="region of interest" description="Disordered" evidence="3">
    <location>
        <begin position="176"/>
        <end position="353"/>
    </location>
</feature>
<organism evidence="5 6">
    <name type="scientific">Paragonimus westermani</name>
    <dbReference type="NCBI Taxonomy" id="34504"/>
    <lineage>
        <taxon>Eukaryota</taxon>
        <taxon>Metazoa</taxon>
        <taxon>Spiralia</taxon>
        <taxon>Lophotrochozoa</taxon>
        <taxon>Platyhelminthes</taxon>
        <taxon>Trematoda</taxon>
        <taxon>Digenea</taxon>
        <taxon>Plagiorchiida</taxon>
        <taxon>Troglotremata</taxon>
        <taxon>Troglotrematidae</taxon>
        <taxon>Paragonimus</taxon>
    </lineage>
</organism>
<feature type="compositionally biased region" description="Polar residues" evidence="3">
    <location>
        <begin position="218"/>
        <end position="232"/>
    </location>
</feature>
<dbReference type="EMBL" id="QNGE01002170">
    <property type="protein sequence ID" value="KAA3676059.1"/>
    <property type="molecule type" value="Genomic_DNA"/>
</dbReference>
<feature type="compositionally biased region" description="Low complexity" evidence="3">
    <location>
        <begin position="195"/>
        <end position="210"/>
    </location>
</feature>
<dbReference type="InterPro" id="IPR012677">
    <property type="entry name" value="Nucleotide-bd_a/b_plait_sf"/>
</dbReference>
<feature type="compositionally biased region" description="Low complexity" evidence="3">
    <location>
        <begin position="540"/>
        <end position="554"/>
    </location>
</feature>
<accession>A0A5J4NL26</accession>
<reference evidence="5 6" key="1">
    <citation type="journal article" date="2019" name="Gigascience">
        <title>Whole-genome sequence of the oriental lung fluke Paragonimus westermani.</title>
        <authorList>
            <person name="Oey H."/>
            <person name="Zakrzewski M."/>
            <person name="Narain K."/>
            <person name="Devi K.R."/>
            <person name="Agatsuma T."/>
            <person name="Nawaratna S."/>
            <person name="Gobert G.N."/>
            <person name="Jones M.K."/>
            <person name="Ragan M.A."/>
            <person name="McManus D.P."/>
            <person name="Krause L."/>
        </authorList>
    </citation>
    <scope>NUCLEOTIDE SEQUENCE [LARGE SCALE GENOMIC DNA]</scope>
    <source>
        <strain evidence="5 6">IND2009</strain>
    </source>
</reference>
<sequence length="620" mass="65953">MSNHAGMVGVSNITNRTDPNSLKSRVFVGNLNTVHMMKPELESIFSKYGAIIGISVHKGYAFIQYANETSARSAVVGEDCKVYYNMALDVTVASEPKNRKRGRSNINPQLTTCPSLTDLAIQAQTLSSLASNPVLSSLQQLGLEGIMGQPNFAQFAAAASSVLSSPTPFANLSLGATPTPVSTSRSKHTRLSSVQSTPQSASTTHSSSSAKRTRLDGINSNTGQSGHHTLNQLPAGARGQNLVSLVSPSDSGSACHSGPKSLQSRQLTSPSGVGSSTDHQRNVNRSTTTVGSAQVRSLTTPATTRQCKVENSVDMRETSNLTSKRSVDTSKNPSSGTDISNNRTALEGTSTSVSVRPSAEDILICGSCRRLFDQVDELISHKMAGCSLSHATCQSCRCRSGEPENLECAYCGAGFYSAWKLMHHCHSDHGLTIYTLPSPTQSPSTVQTRPTLLSSGNKLTGAKIESGIDASEGQTDTGAPEKHSIVENGNQCSLVHKTSAHSQLASRTTILPDGQNISDWEADAYEDGDKESHCATEAHTITGSGMTSRSSSTHSVEEETQGEEASVADVSHPLSDSSKPSPSMQVTRRRRGEYGRLETRVDDDDEDDEDDVEVKVTRTA</sequence>
<evidence type="ECO:0000256" key="2">
    <source>
        <dbReference type="PROSITE-ProRule" id="PRU00176"/>
    </source>
</evidence>
<feature type="region of interest" description="Disordered" evidence="3">
    <location>
        <begin position="538"/>
        <end position="620"/>
    </location>
</feature>
<dbReference type="PROSITE" id="PS00028">
    <property type="entry name" value="ZINC_FINGER_C2H2_1"/>
    <property type="match status" value="1"/>
</dbReference>
<feature type="domain" description="RRM" evidence="4">
    <location>
        <begin position="24"/>
        <end position="95"/>
    </location>
</feature>
<protein>
    <recommendedName>
        <fullName evidence="4">RRM domain-containing protein</fullName>
    </recommendedName>
</protein>
<evidence type="ECO:0000259" key="4">
    <source>
        <dbReference type="PROSITE" id="PS50102"/>
    </source>
</evidence>
<name>A0A5J4NL26_9TREM</name>
<dbReference type="InterPro" id="IPR013087">
    <property type="entry name" value="Znf_C2H2_type"/>
</dbReference>
<dbReference type="SUPFAM" id="SSF54928">
    <property type="entry name" value="RNA-binding domain, RBD"/>
    <property type="match status" value="1"/>
</dbReference>
<dbReference type="Proteomes" id="UP000324629">
    <property type="component" value="Unassembled WGS sequence"/>
</dbReference>
<evidence type="ECO:0000256" key="3">
    <source>
        <dbReference type="SAM" id="MobiDB-lite"/>
    </source>
</evidence>
<evidence type="ECO:0000313" key="5">
    <source>
        <dbReference type="EMBL" id="KAA3676059.1"/>
    </source>
</evidence>
<feature type="compositionally biased region" description="Polar residues" evidence="3">
    <location>
        <begin position="440"/>
        <end position="458"/>
    </location>
</feature>
<dbReference type="PANTHER" id="PTHR13968:SF26">
    <property type="entry name" value="RRM DOMAIN-CONTAINING PROTEIN"/>
    <property type="match status" value="1"/>
</dbReference>
<dbReference type="InterPro" id="IPR035979">
    <property type="entry name" value="RBD_domain_sf"/>
</dbReference>
<comment type="caution">
    <text evidence="5">The sequence shown here is derived from an EMBL/GenBank/DDBJ whole genome shotgun (WGS) entry which is preliminary data.</text>
</comment>
<evidence type="ECO:0000313" key="6">
    <source>
        <dbReference type="Proteomes" id="UP000324629"/>
    </source>
</evidence>
<feature type="region of interest" description="Disordered" evidence="3">
    <location>
        <begin position="465"/>
        <end position="484"/>
    </location>
</feature>
<dbReference type="PROSITE" id="PS50102">
    <property type="entry name" value="RRM"/>
    <property type="match status" value="1"/>
</dbReference>
<dbReference type="GO" id="GO:0005634">
    <property type="term" value="C:nucleus"/>
    <property type="evidence" value="ECO:0007669"/>
    <property type="project" value="TreeGrafter"/>
</dbReference>
<dbReference type="PANTHER" id="PTHR13968">
    <property type="entry name" value="HETEROGENEOUS NUCLEAR RIBONUCLEOPROTEIN"/>
    <property type="match status" value="1"/>
</dbReference>
<feature type="compositionally biased region" description="Basic and acidic residues" evidence="3">
    <location>
        <begin position="307"/>
        <end position="317"/>
    </location>
</feature>
<feature type="compositionally biased region" description="Polar residues" evidence="3">
    <location>
        <begin position="241"/>
        <end position="306"/>
    </location>
</feature>
<gene>
    <name evidence="5" type="ORF">DEA37_0012697</name>
</gene>
<feature type="region of interest" description="Disordered" evidence="3">
    <location>
        <begin position="440"/>
        <end position="459"/>
    </location>
</feature>
<keyword evidence="6" id="KW-1185">Reference proteome</keyword>
<dbReference type="Pfam" id="PF00076">
    <property type="entry name" value="RRM_1"/>
    <property type="match status" value="1"/>
</dbReference>
<dbReference type="Gene3D" id="3.30.70.330">
    <property type="match status" value="1"/>
</dbReference>
<evidence type="ECO:0000256" key="1">
    <source>
        <dbReference type="ARBA" id="ARBA00022884"/>
    </source>
</evidence>
<dbReference type="SMART" id="SM00360">
    <property type="entry name" value="RRM"/>
    <property type="match status" value="1"/>
</dbReference>
<dbReference type="InterPro" id="IPR000504">
    <property type="entry name" value="RRM_dom"/>
</dbReference>
<feature type="compositionally biased region" description="Polar residues" evidence="3">
    <location>
        <begin position="318"/>
        <end position="353"/>
    </location>
</feature>
<feature type="compositionally biased region" description="Polar residues" evidence="3">
    <location>
        <begin position="574"/>
        <end position="586"/>
    </location>
</feature>
<dbReference type="InterPro" id="IPR051186">
    <property type="entry name" value="RRM_HNRPC/RALY_subfam"/>
</dbReference>
<dbReference type="AlphaFoldDB" id="A0A5J4NL26"/>